<accession>G8BQW6</accession>
<organism evidence="8 9">
    <name type="scientific">Tetrapisispora phaffii (strain ATCC 24235 / CBS 4417 / NBRC 1672 / NRRL Y-8282 / UCD 70-5)</name>
    <name type="common">Yeast</name>
    <name type="synonym">Fabospora phaffii</name>
    <dbReference type="NCBI Taxonomy" id="1071381"/>
    <lineage>
        <taxon>Eukaryota</taxon>
        <taxon>Fungi</taxon>
        <taxon>Dikarya</taxon>
        <taxon>Ascomycota</taxon>
        <taxon>Saccharomycotina</taxon>
        <taxon>Saccharomycetes</taxon>
        <taxon>Saccharomycetales</taxon>
        <taxon>Saccharomycetaceae</taxon>
        <taxon>Tetrapisispora</taxon>
    </lineage>
</organism>
<feature type="transmembrane region" description="Helical" evidence="6">
    <location>
        <begin position="438"/>
        <end position="459"/>
    </location>
</feature>
<feature type="domain" description="Major facilitator superfamily (MFS) profile" evidence="7">
    <location>
        <begin position="80"/>
        <end position="534"/>
    </location>
</feature>
<dbReference type="PROSITE" id="PS50850">
    <property type="entry name" value="MFS"/>
    <property type="match status" value="1"/>
</dbReference>
<dbReference type="EMBL" id="HE612858">
    <property type="protein sequence ID" value="CCE62628.1"/>
    <property type="molecule type" value="Genomic_DNA"/>
</dbReference>
<dbReference type="InterPro" id="IPR020846">
    <property type="entry name" value="MFS_dom"/>
</dbReference>
<dbReference type="GeneID" id="11535275"/>
<keyword evidence="4 6" id="KW-0472">Membrane</keyword>
<feature type="transmembrane region" description="Helical" evidence="6">
    <location>
        <begin position="343"/>
        <end position="365"/>
    </location>
</feature>
<evidence type="ECO:0000256" key="2">
    <source>
        <dbReference type="ARBA" id="ARBA00022692"/>
    </source>
</evidence>
<feature type="transmembrane region" description="Helical" evidence="6">
    <location>
        <begin position="510"/>
        <end position="531"/>
    </location>
</feature>
<dbReference type="Pfam" id="PF07690">
    <property type="entry name" value="MFS_1"/>
    <property type="match status" value="1"/>
</dbReference>
<dbReference type="OMA" id="FILCWAM"/>
<dbReference type="KEGG" id="tpf:TPHA_0C04790"/>
<feature type="transmembrane region" description="Helical" evidence="6">
    <location>
        <begin position="273"/>
        <end position="293"/>
    </location>
</feature>
<feature type="transmembrane region" description="Helical" evidence="6">
    <location>
        <begin position="178"/>
        <end position="199"/>
    </location>
</feature>
<evidence type="ECO:0000256" key="6">
    <source>
        <dbReference type="SAM" id="Phobius"/>
    </source>
</evidence>
<gene>
    <name evidence="8" type="primary">TPHA0C04790</name>
    <name evidence="8" type="ordered locus">TPHA_0C04790</name>
</gene>
<keyword evidence="9" id="KW-1185">Reference proteome</keyword>
<evidence type="ECO:0000256" key="3">
    <source>
        <dbReference type="ARBA" id="ARBA00022989"/>
    </source>
</evidence>
<dbReference type="PANTHER" id="PTHR42718:SF14">
    <property type="entry name" value="AMINOTRIAZOLE RESISTANCE PROTEIN"/>
    <property type="match status" value="1"/>
</dbReference>
<evidence type="ECO:0000313" key="9">
    <source>
        <dbReference type="Proteomes" id="UP000005666"/>
    </source>
</evidence>
<dbReference type="AlphaFoldDB" id="G8BQW6"/>
<dbReference type="RefSeq" id="XP_003685062.1">
    <property type="nucleotide sequence ID" value="XM_003685014.1"/>
</dbReference>
<feature type="transmembrane region" description="Helical" evidence="6">
    <location>
        <begin position="147"/>
        <end position="166"/>
    </location>
</feature>
<dbReference type="GO" id="GO:0022857">
    <property type="term" value="F:transmembrane transporter activity"/>
    <property type="evidence" value="ECO:0007669"/>
    <property type="project" value="InterPro"/>
</dbReference>
<feature type="region of interest" description="Disordered" evidence="5">
    <location>
        <begin position="15"/>
        <end position="45"/>
    </location>
</feature>
<dbReference type="InterPro" id="IPR011701">
    <property type="entry name" value="MFS"/>
</dbReference>
<feature type="transmembrane region" description="Helical" evidence="6">
    <location>
        <begin position="117"/>
        <end position="135"/>
    </location>
</feature>
<dbReference type="PANTHER" id="PTHR42718">
    <property type="entry name" value="MAJOR FACILITATOR SUPERFAMILY MULTIDRUG TRANSPORTER MFSC"/>
    <property type="match status" value="1"/>
</dbReference>
<dbReference type="GO" id="GO:0016020">
    <property type="term" value="C:membrane"/>
    <property type="evidence" value="ECO:0007669"/>
    <property type="project" value="UniProtKB-SubCell"/>
</dbReference>
<comment type="subcellular location">
    <subcellularLocation>
        <location evidence="1">Membrane</location>
        <topology evidence="1">Multi-pass membrane protein</topology>
    </subcellularLocation>
</comment>
<dbReference type="FunFam" id="1.20.1250.20:FF:000397">
    <property type="entry name" value="Aminotriazole resistance protein"/>
    <property type="match status" value="1"/>
</dbReference>
<evidence type="ECO:0000259" key="7">
    <source>
        <dbReference type="PROSITE" id="PS50850"/>
    </source>
</evidence>
<evidence type="ECO:0000256" key="5">
    <source>
        <dbReference type="SAM" id="MobiDB-lite"/>
    </source>
</evidence>
<dbReference type="SUPFAM" id="SSF103473">
    <property type="entry name" value="MFS general substrate transporter"/>
    <property type="match status" value="1"/>
</dbReference>
<dbReference type="Proteomes" id="UP000005666">
    <property type="component" value="Chromosome 3"/>
</dbReference>
<feature type="compositionally biased region" description="Polar residues" evidence="5">
    <location>
        <begin position="35"/>
        <end position="45"/>
    </location>
</feature>
<dbReference type="OrthoDB" id="2130629at2759"/>
<evidence type="ECO:0000256" key="1">
    <source>
        <dbReference type="ARBA" id="ARBA00004141"/>
    </source>
</evidence>
<dbReference type="HOGENOM" id="CLU_000960_27_4_1"/>
<feature type="transmembrane region" description="Helical" evidence="6">
    <location>
        <begin position="211"/>
        <end position="233"/>
    </location>
</feature>
<evidence type="ECO:0000256" key="4">
    <source>
        <dbReference type="ARBA" id="ARBA00023136"/>
    </source>
</evidence>
<proteinExistence type="predicted"/>
<keyword evidence="3 6" id="KW-1133">Transmembrane helix</keyword>
<feature type="transmembrane region" description="Helical" evidence="6">
    <location>
        <begin position="408"/>
        <end position="426"/>
    </location>
</feature>
<name>G8BQW6_TETPH</name>
<dbReference type="eggNOG" id="KOG0254">
    <property type="taxonomic scope" value="Eukaryota"/>
</dbReference>
<dbReference type="Gene3D" id="1.20.1250.20">
    <property type="entry name" value="MFS general substrate transporter like domains"/>
    <property type="match status" value="2"/>
</dbReference>
<keyword evidence="2 6" id="KW-0812">Transmembrane</keyword>
<feature type="transmembrane region" description="Helical" evidence="6">
    <location>
        <begin position="377"/>
        <end position="401"/>
    </location>
</feature>
<feature type="transmembrane region" description="Helical" evidence="6">
    <location>
        <begin position="239"/>
        <end position="261"/>
    </location>
</feature>
<sequence length="556" mass="61156">MDSKNNNNKAAIAASTYEIGRSDSDSDNSTVNSSQKIDSSEQVVPTDSEKYFATVRSSESLSVSSQKPQYFSSKLHEWAFIFTCLMGQLLNQAGTTQSMSIMNIIAEDFGSETSKQAWLFASFPLVSGSFILVGGRFGDIYGLKKMLLLGYAILTIWSIICGLTHYTHSDDFFIVAKAFQGLGVSFILPNIIGLVGTIYEPGSMKKNITISFIGAMAPLGATFGGLFSGIVVVKDDKNWPWTFYAFAIVSFLVGVTCYFFVPDNVPTNTNNLKMDWIGSAVGVVGLLLFSFVWNQAPMDGWDKAYIIVLLVISVILIIAFFIYEINYAEVPLLPKAITGNRHIIMILLAIFMGWGTFGIWSFYYFSFSLNLRHFSPVWTGGAYFAFILSGFTIASCVGFLIKIIRPSIILVISITGFTMGNLIFAVTPADQTYWRNTFGMMLLLPLGMDLSFPASSIILSDQLPPEYQGMAGSLVNTMVNYSQSFCLGVATTVEKQINSSGDDLLKGYRAAFYTGVGIGTLGISIASLYMFETFWTDYKEKTKLANDIESSIERTG</sequence>
<dbReference type="InterPro" id="IPR036259">
    <property type="entry name" value="MFS_trans_sf"/>
</dbReference>
<feature type="transmembrane region" description="Helical" evidence="6">
    <location>
        <begin position="305"/>
        <end position="323"/>
    </location>
</feature>
<evidence type="ECO:0000313" key="8">
    <source>
        <dbReference type="EMBL" id="CCE62628.1"/>
    </source>
</evidence>
<dbReference type="CDD" id="cd17476">
    <property type="entry name" value="MFS_Amf1_MDR_like"/>
    <property type="match status" value="1"/>
</dbReference>
<protein>
    <recommendedName>
        <fullName evidence="7">Major facilitator superfamily (MFS) profile domain-containing protein</fullName>
    </recommendedName>
</protein>
<reference evidence="8 9" key="1">
    <citation type="journal article" date="2011" name="Proc. Natl. Acad. Sci. U.S.A.">
        <title>Evolutionary erosion of yeast sex chromosomes by mating-type switching accidents.</title>
        <authorList>
            <person name="Gordon J.L."/>
            <person name="Armisen D."/>
            <person name="Proux-Wera E."/>
            <person name="Oheigeartaigh S.S."/>
            <person name="Byrne K.P."/>
            <person name="Wolfe K.H."/>
        </authorList>
    </citation>
    <scope>NUCLEOTIDE SEQUENCE [LARGE SCALE GENOMIC DNA]</scope>
    <source>
        <strain evidence="9">ATCC 24235 / CBS 4417 / NBRC 1672 / NRRL Y-8282 / UCD 70-5</strain>
    </source>
</reference>